<dbReference type="PANTHER" id="PTHR30558:SF3">
    <property type="entry name" value="BIOPOLYMER TRANSPORT PROTEIN EXBD-RELATED"/>
    <property type="match status" value="1"/>
</dbReference>
<keyword evidence="6 9" id="KW-0472">Membrane</keyword>
<accession>A0A853IWV8</accession>
<keyword evidence="7" id="KW-0653">Protein transport</keyword>
<dbReference type="PANTHER" id="PTHR30558">
    <property type="entry name" value="EXBD MEMBRANE COMPONENT OF PMF-DRIVEN MACROMOLECULE IMPORT SYSTEM"/>
    <property type="match status" value="1"/>
</dbReference>
<protein>
    <submittedName>
        <fullName evidence="10">Biopolymer transporter ExbD</fullName>
    </submittedName>
</protein>
<dbReference type="GO" id="GO:0022857">
    <property type="term" value="F:transmembrane transporter activity"/>
    <property type="evidence" value="ECO:0007669"/>
    <property type="project" value="InterPro"/>
</dbReference>
<dbReference type="GO" id="GO:0015031">
    <property type="term" value="P:protein transport"/>
    <property type="evidence" value="ECO:0007669"/>
    <property type="project" value="UniProtKB-KW"/>
</dbReference>
<name>A0A853IWV8_9BURK</name>
<reference evidence="10 11" key="1">
    <citation type="submission" date="2020-07" db="EMBL/GenBank/DDBJ databases">
        <authorList>
            <person name="Maaloum M."/>
        </authorList>
    </citation>
    <scope>NUCLEOTIDE SEQUENCE [LARGE SCALE GENOMIC DNA]</scope>
    <source>
        <strain evidence="10 11">GCS-AN-3</strain>
    </source>
</reference>
<feature type="compositionally biased region" description="Gly residues" evidence="8">
    <location>
        <begin position="156"/>
        <end position="166"/>
    </location>
</feature>
<feature type="transmembrane region" description="Helical" evidence="9">
    <location>
        <begin position="15"/>
        <end position="35"/>
    </location>
</feature>
<dbReference type="Proteomes" id="UP000589716">
    <property type="component" value="Unassembled WGS sequence"/>
</dbReference>
<keyword evidence="11" id="KW-1185">Reference proteome</keyword>
<keyword evidence="4 7" id="KW-0812">Transmembrane</keyword>
<dbReference type="Pfam" id="PF02472">
    <property type="entry name" value="ExbD"/>
    <property type="match status" value="1"/>
</dbReference>
<evidence type="ECO:0000256" key="9">
    <source>
        <dbReference type="SAM" id="Phobius"/>
    </source>
</evidence>
<evidence type="ECO:0000256" key="5">
    <source>
        <dbReference type="ARBA" id="ARBA00022989"/>
    </source>
</evidence>
<evidence type="ECO:0000256" key="3">
    <source>
        <dbReference type="ARBA" id="ARBA00022475"/>
    </source>
</evidence>
<evidence type="ECO:0000313" key="11">
    <source>
        <dbReference type="Proteomes" id="UP000589716"/>
    </source>
</evidence>
<evidence type="ECO:0000256" key="2">
    <source>
        <dbReference type="ARBA" id="ARBA00005811"/>
    </source>
</evidence>
<evidence type="ECO:0000256" key="6">
    <source>
        <dbReference type="ARBA" id="ARBA00023136"/>
    </source>
</evidence>
<dbReference type="EMBL" id="JACCKX010000001">
    <property type="protein sequence ID" value="NZA02871.1"/>
    <property type="molecule type" value="Genomic_DNA"/>
</dbReference>
<dbReference type="InterPro" id="IPR003400">
    <property type="entry name" value="ExbD"/>
</dbReference>
<keyword evidence="3" id="KW-1003">Cell membrane</keyword>
<comment type="subcellular location">
    <subcellularLocation>
        <location evidence="1">Cell membrane</location>
        <topology evidence="1">Single-pass membrane protein</topology>
    </subcellularLocation>
    <subcellularLocation>
        <location evidence="7">Cell membrane</location>
        <topology evidence="7">Single-pass type II membrane protein</topology>
    </subcellularLocation>
</comment>
<evidence type="ECO:0000256" key="8">
    <source>
        <dbReference type="SAM" id="MobiDB-lite"/>
    </source>
</evidence>
<dbReference type="GO" id="GO:0005886">
    <property type="term" value="C:plasma membrane"/>
    <property type="evidence" value="ECO:0007669"/>
    <property type="project" value="UniProtKB-SubCell"/>
</dbReference>
<evidence type="ECO:0000256" key="1">
    <source>
        <dbReference type="ARBA" id="ARBA00004162"/>
    </source>
</evidence>
<sequence length="166" mass="17492">MKFRPHPPEEPEINLIPFIDVLLVILIFLMLTTTYSKFTELQVTLPVAHADASRDRPKEIVVAVASDGRYAVNKEPLAGNSVEAVANALRAVAAQDSILIISADAAAPVQAAVTVMDAARRVGLTQITFAARTGASPERLTAPPLLSLRGKWGTHPAGGPGPSAVP</sequence>
<evidence type="ECO:0000256" key="7">
    <source>
        <dbReference type="RuleBase" id="RU003879"/>
    </source>
</evidence>
<dbReference type="AlphaFoldDB" id="A0A853IWV8"/>
<proteinExistence type="inferred from homology"/>
<evidence type="ECO:0000313" key="10">
    <source>
        <dbReference type="EMBL" id="NZA02871.1"/>
    </source>
</evidence>
<organism evidence="10 11">
    <name type="scientific">Ottowia beijingensis</name>
    <dbReference type="NCBI Taxonomy" id="1207057"/>
    <lineage>
        <taxon>Bacteria</taxon>
        <taxon>Pseudomonadati</taxon>
        <taxon>Pseudomonadota</taxon>
        <taxon>Betaproteobacteria</taxon>
        <taxon>Burkholderiales</taxon>
        <taxon>Comamonadaceae</taxon>
        <taxon>Ottowia</taxon>
    </lineage>
</organism>
<gene>
    <name evidence="10" type="ORF">H0I39_16065</name>
</gene>
<keyword evidence="7" id="KW-0813">Transport</keyword>
<evidence type="ECO:0000256" key="4">
    <source>
        <dbReference type="ARBA" id="ARBA00022692"/>
    </source>
</evidence>
<dbReference type="Gene3D" id="3.30.420.270">
    <property type="match status" value="1"/>
</dbReference>
<comment type="similarity">
    <text evidence="2 7">Belongs to the ExbD/TolR family.</text>
</comment>
<feature type="region of interest" description="Disordered" evidence="8">
    <location>
        <begin position="146"/>
        <end position="166"/>
    </location>
</feature>
<keyword evidence="5 9" id="KW-1133">Transmembrane helix</keyword>
<comment type="caution">
    <text evidence="10">The sequence shown here is derived from an EMBL/GenBank/DDBJ whole genome shotgun (WGS) entry which is preliminary data.</text>
</comment>